<dbReference type="AlphaFoldDB" id="A0A5J4UU28"/>
<evidence type="ECO:0000313" key="3">
    <source>
        <dbReference type="Proteomes" id="UP000324800"/>
    </source>
</evidence>
<protein>
    <submittedName>
        <fullName evidence="2">Uncharacterized protein</fullName>
    </submittedName>
</protein>
<accession>A0A5J4UU28</accession>
<feature type="region of interest" description="Disordered" evidence="1">
    <location>
        <begin position="142"/>
        <end position="177"/>
    </location>
</feature>
<organism evidence="2 3">
    <name type="scientific">Streblomastix strix</name>
    <dbReference type="NCBI Taxonomy" id="222440"/>
    <lineage>
        <taxon>Eukaryota</taxon>
        <taxon>Metamonada</taxon>
        <taxon>Preaxostyla</taxon>
        <taxon>Oxymonadida</taxon>
        <taxon>Streblomastigidae</taxon>
        <taxon>Streblomastix</taxon>
    </lineage>
</organism>
<feature type="region of interest" description="Disordered" evidence="1">
    <location>
        <begin position="1"/>
        <end position="30"/>
    </location>
</feature>
<evidence type="ECO:0000313" key="2">
    <source>
        <dbReference type="EMBL" id="KAA6373877.1"/>
    </source>
</evidence>
<evidence type="ECO:0000256" key="1">
    <source>
        <dbReference type="SAM" id="MobiDB-lite"/>
    </source>
</evidence>
<proteinExistence type="predicted"/>
<sequence>LFGTKTNVSTGGGIFGQPPQQGGISGQKPTAQNTSLFGPQPNTAGSFGGIFGKNTAAPTPNMFGTMPSTTGSGVSFANQIKGLKGSHKFVSPSNNSPRERINDNIHQRIQQQSIPSSSSSSKYGTNPLQFTRMMIQELENITENSQYQQKEKTDKDPKNRLKEKIQKRYQKDQNSDRSILENLMNPNMIYIEEFDVFRGRNKI</sequence>
<dbReference type="EMBL" id="SNRW01012396">
    <property type="protein sequence ID" value="KAA6373877.1"/>
    <property type="molecule type" value="Genomic_DNA"/>
</dbReference>
<name>A0A5J4UU28_9EUKA</name>
<comment type="caution">
    <text evidence="2">The sequence shown here is derived from an EMBL/GenBank/DDBJ whole genome shotgun (WGS) entry which is preliminary data.</text>
</comment>
<reference evidence="2 3" key="1">
    <citation type="submission" date="2019-03" db="EMBL/GenBank/DDBJ databases">
        <title>Single cell metagenomics reveals metabolic interactions within the superorganism composed of flagellate Streblomastix strix and complex community of Bacteroidetes bacteria on its surface.</title>
        <authorList>
            <person name="Treitli S.C."/>
            <person name="Kolisko M."/>
            <person name="Husnik F."/>
            <person name="Keeling P."/>
            <person name="Hampl V."/>
        </authorList>
    </citation>
    <scope>NUCLEOTIDE SEQUENCE [LARGE SCALE GENOMIC DNA]</scope>
    <source>
        <strain evidence="2">ST1C</strain>
    </source>
</reference>
<dbReference type="Proteomes" id="UP000324800">
    <property type="component" value="Unassembled WGS sequence"/>
</dbReference>
<gene>
    <name evidence="2" type="ORF">EZS28_030596</name>
</gene>
<feature type="compositionally biased region" description="Basic and acidic residues" evidence="1">
    <location>
        <begin position="149"/>
        <end position="177"/>
    </location>
</feature>
<feature type="non-terminal residue" evidence="2">
    <location>
        <position position="1"/>
    </location>
</feature>